<feature type="transmembrane region" description="Helical" evidence="6">
    <location>
        <begin position="45"/>
        <end position="63"/>
    </location>
</feature>
<feature type="transmembrane region" description="Helical" evidence="6">
    <location>
        <begin position="12"/>
        <end position="33"/>
    </location>
</feature>
<dbReference type="InterPro" id="IPR030184">
    <property type="entry name" value="WAT1-related"/>
</dbReference>
<feature type="domain" description="EamA" evidence="8">
    <location>
        <begin position="187"/>
        <end position="324"/>
    </location>
</feature>
<protein>
    <recommendedName>
        <fullName evidence="6">WAT1-related protein</fullName>
    </recommendedName>
</protein>
<dbReference type="InterPro" id="IPR000620">
    <property type="entry name" value="EamA_dom"/>
</dbReference>
<evidence type="ECO:0000256" key="1">
    <source>
        <dbReference type="ARBA" id="ARBA00004141"/>
    </source>
</evidence>
<keyword evidence="4 6" id="KW-1133">Transmembrane helix</keyword>
<feature type="transmembrane region" description="Helical" evidence="6">
    <location>
        <begin position="186"/>
        <end position="205"/>
    </location>
</feature>
<feature type="transmembrane region" description="Helical" evidence="6">
    <location>
        <begin position="280"/>
        <end position="301"/>
    </location>
</feature>
<evidence type="ECO:0000313" key="9">
    <source>
        <dbReference type="EMBL" id="KAL3844959.1"/>
    </source>
</evidence>
<gene>
    <name evidence="9" type="ORF">ACJIZ3_002362</name>
</gene>
<evidence type="ECO:0000256" key="3">
    <source>
        <dbReference type="ARBA" id="ARBA00022692"/>
    </source>
</evidence>
<sequence length="373" mass="40375">MVGINAIRELKVIIPMILCQVASGGVSMFYKVAVADGMRIDILIAYRYIFATIFIAPLALVIERRSRPQFTWLIAIQGFACGIFGASLGSNLYAESLVLTSPTFATAMTNVIPALTLLMAVIFRLERLDIRTSLAGKAKVVGTALGVSGAMVLTFYKGINITIWSTHINLLRGFEANSATKGQNHLKGSILAFCSCLSYTAWLIIQTRMSLMYPLYSSTAIVCSIGAILSGIYALCKETHLTEWKLGWNIRLMAAAYTGIFGSGFVIAITAWVTRVKGPLYVSSFTPLSLIFVAVLGSLILDEKLNLGSVIGSVLIILGLYIVIWGKSKEMRAVSKGTEGELTITSRNHQTGNNSMVADSGREETSLEATEKV</sequence>
<accession>A0ABD3U673</accession>
<feature type="transmembrane region" description="Helical" evidence="6">
    <location>
        <begin position="307"/>
        <end position="326"/>
    </location>
</feature>
<name>A0ABD3U673_9LAMI</name>
<keyword evidence="3 6" id="KW-0812">Transmembrane</keyword>
<feature type="domain" description="EamA" evidence="8">
    <location>
        <begin position="13"/>
        <end position="143"/>
    </location>
</feature>
<comment type="caution">
    <text evidence="9">The sequence shown here is derived from an EMBL/GenBank/DDBJ whole genome shotgun (WGS) entry which is preliminary data.</text>
</comment>
<evidence type="ECO:0000256" key="6">
    <source>
        <dbReference type="RuleBase" id="RU363077"/>
    </source>
</evidence>
<evidence type="ECO:0000313" key="10">
    <source>
        <dbReference type="Proteomes" id="UP001634393"/>
    </source>
</evidence>
<dbReference type="InterPro" id="IPR037185">
    <property type="entry name" value="EmrE-like"/>
</dbReference>
<evidence type="ECO:0000256" key="7">
    <source>
        <dbReference type="SAM" id="MobiDB-lite"/>
    </source>
</evidence>
<feature type="transmembrane region" description="Helical" evidence="6">
    <location>
        <begin position="70"/>
        <end position="92"/>
    </location>
</feature>
<feature type="region of interest" description="Disordered" evidence="7">
    <location>
        <begin position="342"/>
        <end position="373"/>
    </location>
</feature>
<reference evidence="9 10" key="1">
    <citation type="submission" date="2024-12" db="EMBL/GenBank/DDBJ databases">
        <title>The unique morphological basis and parallel evolutionary history of personate flowers in Penstemon.</title>
        <authorList>
            <person name="Depatie T.H."/>
            <person name="Wessinger C.A."/>
        </authorList>
    </citation>
    <scope>NUCLEOTIDE SEQUENCE [LARGE SCALE GENOMIC DNA]</scope>
    <source>
        <strain evidence="9">WTNN_2</strain>
        <tissue evidence="9">Leaf</tissue>
    </source>
</reference>
<dbReference type="AlphaFoldDB" id="A0ABD3U673"/>
<proteinExistence type="inferred from homology"/>
<feature type="transmembrane region" description="Helical" evidence="6">
    <location>
        <begin position="104"/>
        <end position="123"/>
    </location>
</feature>
<comment type="similarity">
    <text evidence="2 6">Belongs to the drug/metabolite transporter (DMT) superfamily. Plant drug/metabolite exporter (P-DME) (TC 2.A.7.4) family.</text>
</comment>
<feature type="transmembrane region" description="Helical" evidence="6">
    <location>
        <begin position="144"/>
        <end position="166"/>
    </location>
</feature>
<comment type="subcellular location">
    <subcellularLocation>
        <location evidence="1 6">Membrane</location>
        <topology evidence="1 6">Multi-pass membrane protein</topology>
    </subcellularLocation>
</comment>
<organism evidence="9 10">
    <name type="scientific">Penstemon smallii</name>
    <dbReference type="NCBI Taxonomy" id="265156"/>
    <lineage>
        <taxon>Eukaryota</taxon>
        <taxon>Viridiplantae</taxon>
        <taxon>Streptophyta</taxon>
        <taxon>Embryophyta</taxon>
        <taxon>Tracheophyta</taxon>
        <taxon>Spermatophyta</taxon>
        <taxon>Magnoliopsida</taxon>
        <taxon>eudicotyledons</taxon>
        <taxon>Gunneridae</taxon>
        <taxon>Pentapetalae</taxon>
        <taxon>asterids</taxon>
        <taxon>lamiids</taxon>
        <taxon>Lamiales</taxon>
        <taxon>Plantaginaceae</taxon>
        <taxon>Cheloneae</taxon>
        <taxon>Penstemon</taxon>
    </lineage>
</organism>
<feature type="transmembrane region" description="Helical" evidence="6">
    <location>
        <begin position="254"/>
        <end position="273"/>
    </location>
</feature>
<evidence type="ECO:0000256" key="5">
    <source>
        <dbReference type="ARBA" id="ARBA00023136"/>
    </source>
</evidence>
<dbReference type="Pfam" id="PF00892">
    <property type="entry name" value="EamA"/>
    <property type="match status" value="2"/>
</dbReference>
<keyword evidence="10" id="KW-1185">Reference proteome</keyword>
<dbReference type="EMBL" id="JBJXBP010000002">
    <property type="protein sequence ID" value="KAL3844959.1"/>
    <property type="molecule type" value="Genomic_DNA"/>
</dbReference>
<keyword evidence="5 6" id="KW-0472">Membrane</keyword>
<evidence type="ECO:0000256" key="4">
    <source>
        <dbReference type="ARBA" id="ARBA00022989"/>
    </source>
</evidence>
<evidence type="ECO:0000256" key="2">
    <source>
        <dbReference type="ARBA" id="ARBA00007635"/>
    </source>
</evidence>
<dbReference type="SUPFAM" id="SSF103481">
    <property type="entry name" value="Multidrug resistance efflux transporter EmrE"/>
    <property type="match status" value="2"/>
</dbReference>
<feature type="compositionally biased region" description="Polar residues" evidence="7">
    <location>
        <begin position="343"/>
        <end position="357"/>
    </location>
</feature>
<feature type="transmembrane region" description="Helical" evidence="6">
    <location>
        <begin position="212"/>
        <end position="234"/>
    </location>
</feature>
<dbReference type="GO" id="GO:0016020">
    <property type="term" value="C:membrane"/>
    <property type="evidence" value="ECO:0007669"/>
    <property type="project" value="UniProtKB-SubCell"/>
</dbReference>
<dbReference type="PANTHER" id="PTHR31218">
    <property type="entry name" value="WAT1-RELATED PROTEIN"/>
    <property type="match status" value="1"/>
</dbReference>
<evidence type="ECO:0000259" key="8">
    <source>
        <dbReference type="Pfam" id="PF00892"/>
    </source>
</evidence>
<dbReference type="Proteomes" id="UP001634393">
    <property type="component" value="Unassembled WGS sequence"/>
</dbReference>
<feature type="compositionally biased region" description="Basic and acidic residues" evidence="7">
    <location>
        <begin position="360"/>
        <end position="373"/>
    </location>
</feature>